<accession>A0A485LKZ2</accession>
<feature type="chain" id="PRO_5036355634" evidence="2">
    <location>
        <begin position="18"/>
        <end position="857"/>
    </location>
</feature>
<feature type="transmembrane region" description="Helical" evidence="1">
    <location>
        <begin position="272"/>
        <end position="291"/>
    </location>
</feature>
<sequence length="857" mass="92833">MARRVLFMAMAVAATTPSYVVVPPQYNTDFACCGGCSSGVRNDSSFLPLGARIFLWDTTVKVSPAPQCLVTFPFDPTNGELPGARRVRSGKLVGATFPLDHDADALCCLNGGLCALSADDAAGKCACVVQWGFQGDYCQLSIYDVAALNNSVPPAVNMTEPLIPLPDLRTALAAFPIAKPLTQTLLSATSDAMDPSLVQYRLTAFPPAALGMAAALAFFCLFGLLALVKCFVTKCCKSTRIYSWCEKFLTNVIMLLASIFAGAYFVDAPQTLVFSTIVASLSFATILWQLLHTQSSSITTTLETTLPSQFTAFYTHFTTPLFTTLNGSLPRFQQQVATQMQRYTEANQTDMPRAFLQAIAPLRSMALLFPSSAPIIDCSTVTIQHSTASIMGVGTATGCFQCTKCAAIATTLTQVQLDWMRGVQATQFVLYQSHENLLVFSTLPLQSTLSAFATQVNQTRTSFQAQNQRFAGMLAILTSEFTPLIDVGHCFLGGLAIVVLLVSITATILGWKWKRGLIAKIASAIAQVATLVGLAVTGVSWTLAYSARDGLDLLTAFDANASTIIPDTAPAIDIFNLLHDKALVTNHSLASILSFSDIVKVPPLATPSDGMTAPAPYDYASLFLFQELLDLQTVFDPSDPNVLGTLFAWDDGTVIANQRSLRTLVLGNQSVPSPYSQFPANATNLTTTPLLLQTFNASWPSISLADSVAQNQKIASQWLVCAMYQQRQQQLLAYVTSVHQCLLDIRPILHTLQTNTSALDALETALKSITEFYTNEIQQLKLSDCGVNNNCRWFRVSWNELATQLETMRDTADLMTVCFGAATAALLVCSLFASCFATRIQKPPIKVYVYVETETDK</sequence>
<reference evidence="3" key="2">
    <citation type="submission" date="2019-06" db="EMBL/GenBank/DDBJ databases">
        <title>Genomics analysis of Aphanomyces spp. identifies a new class of oomycete effector associated with host adaptation.</title>
        <authorList>
            <person name="Gaulin E."/>
        </authorList>
    </citation>
    <scope>NUCLEOTIDE SEQUENCE</scope>
    <source>
        <strain evidence="3">CBS 578.67</strain>
    </source>
</reference>
<feature type="transmembrane region" description="Helical" evidence="1">
    <location>
        <begin position="521"/>
        <end position="544"/>
    </location>
</feature>
<keyword evidence="1" id="KW-0812">Transmembrane</keyword>
<protein>
    <submittedName>
        <fullName evidence="4">Aste57867_22507 protein</fullName>
    </submittedName>
</protein>
<proteinExistence type="predicted"/>
<name>A0A485LKZ2_9STRA</name>
<dbReference type="Proteomes" id="UP000332933">
    <property type="component" value="Unassembled WGS sequence"/>
</dbReference>
<gene>
    <name evidence="4" type="primary">Aste57867_22507</name>
    <name evidence="3" type="ORF">As57867_022437</name>
    <name evidence="4" type="ORF">ASTE57867_22507</name>
</gene>
<dbReference type="EMBL" id="CAADRA010007088">
    <property type="protein sequence ID" value="VFT99167.1"/>
    <property type="molecule type" value="Genomic_DNA"/>
</dbReference>
<reference evidence="4 5" key="1">
    <citation type="submission" date="2019-03" db="EMBL/GenBank/DDBJ databases">
        <authorList>
            <person name="Gaulin E."/>
            <person name="Dumas B."/>
        </authorList>
    </citation>
    <scope>NUCLEOTIDE SEQUENCE [LARGE SCALE GENOMIC DNA]</scope>
    <source>
        <strain evidence="4">CBS 568.67</strain>
    </source>
</reference>
<dbReference type="AlphaFoldDB" id="A0A485LKZ2"/>
<keyword evidence="5" id="KW-1185">Reference proteome</keyword>
<evidence type="ECO:0000313" key="3">
    <source>
        <dbReference type="EMBL" id="KAF0685671.1"/>
    </source>
</evidence>
<feature type="signal peptide" evidence="2">
    <location>
        <begin position="1"/>
        <end position="17"/>
    </location>
</feature>
<evidence type="ECO:0000313" key="4">
    <source>
        <dbReference type="EMBL" id="VFT99167.1"/>
    </source>
</evidence>
<keyword evidence="1" id="KW-0472">Membrane</keyword>
<dbReference type="OrthoDB" id="78535at2759"/>
<feature type="transmembrane region" description="Helical" evidence="1">
    <location>
        <begin position="208"/>
        <end position="228"/>
    </location>
</feature>
<dbReference type="EMBL" id="VJMH01007062">
    <property type="protein sequence ID" value="KAF0685671.1"/>
    <property type="molecule type" value="Genomic_DNA"/>
</dbReference>
<keyword evidence="1" id="KW-1133">Transmembrane helix</keyword>
<evidence type="ECO:0000313" key="5">
    <source>
        <dbReference type="Proteomes" id="UP000332933"/>
    </source>
</evidence>
<keyword evidence="2" id="KW-0732">Signal</keyword>
<evidence type="ECO:0000256" key="2">
    <source>
        <dbReference type="SAM" id="SignalP"/>
    </source>
</evidence>
<feature type="transmembrane region" description="Helical" evidence="1">
    <location>
        <begin position="248"/>
        <end position="266"/>
    </location>
</feature>
<evidence type="ECO:0000256" key="1">
    <source>
        <dbReference type="SAM" id="Phobius"/>
    </source>
</evidence>
<feature type="transmembrane region" description="Helical" evidence="1">
    <location>
        <begin position="491"/>
        <end position="509"/>
    </location>
</feature>
<feature type="transmembrane region" description="Helical" evidence="1">
    <location>
        <begin position="814"/>
        <end position="837"/>
    </location>
</feature>
<organism evidence="4 5">
    <name type="scientific">Aphanomyces stellatus</name>
    <dbReference type="NCBI Taxonomy" id="120398"/>
    <lineage>
        <taxon>Eukaryota</taxon>
        <taxon>Sar</taxon>
        <taxon>Stramenopiles</taxon>
        <taxon>Oomycota</taxon>
        <taxon>Saprolegniomycetes</taxon>
        <taxon>Saprolegniales</taxon>
        <taxon>Verrucalvaceae</taxon>
        <taxon>Aphanomyces</taxon>
    </lineage>
</organism>